<organism evidence="1">
    <name type="scientific">Ophidiomyces ophidiicola</name>
    <dbReference type="NCBI Taxonomy" id="1387563"/>
    <lineage>
        <taxon>Eukaryota</taxon>
        <taxon>Fungi</taxon>
        <taxon>Dikarya</taxon>
        <taxon>Ascomycota</taxon>
        <taxon>Pezizomycotina</taxon>
        <taxon>Eurotiomycetes</taxon>
        <taxon>Eurotiomycetidae</taxon>
        <taxon>Onygenales</taxon>
        <taxon>Onygenaceae</taxon>
        <taxon>Ophidiomyces</taxon>
    </lineage>
</organism>
<accession>A0ACB8UTE2</accession>
<dbReference type="EMBL" id="JALBCA010000077">
    <property type="protein sequence ID" value="KAI2384205.1"/>
    <property type="molecule type" value="Genomic_DNA"/>
</dbReference>
<name>A0ACB8UTE2_9EURO</name>
<gene>
    <name evidence="1" type="ORF">LOY88_004808</name>
</gene>
<evidence type="ECO:0000313" key="1">
    <source>
        <dbReference type="EMBL" id="KAI2384205.1"/>
    </source>
</evidence>
<proteinExistence type="predicted"/>
<comment type="caution">
    <text evidence="1">The sequence shown here is derived from an EMBL/GenBank/DDBJ whole genome shotgun (WGS) entry which is preliminary data.</text>
</comment>
<protein>
    <submittedName>
        <fullName evidence="1">Uncharacterized protein</fullName>
    </submittedName>
</protein>
<sequence length="608" mass="66983">MYAHDALNRDHSGLNISTCVKEPSPSTSLIASSRCAVPPPTRLSSSSQSPKECDTRTSLSHLSQEVPLRIQRAAHDLRKPCALHAPRISLEEWLSPSTTITTPYVPASSTVSIQSTHTRHPSTSWVSPASTAISLKRSSLPTAFAPPPPQRPAIRPSRLSRSSLPLSPNLSAAVISNNDFTSSIPDSSLNPSCQILDRFEGLINAIDRQSFSGRENDLVMNIHTQKRPSPSKQYFFSKDKLSKHAGLPTKTHQINFSSTVYNYENSRLPSDILPLRVTFSIWPMLYLAAQFSQRAYNMPSEAEKETFVEAEVRGGTNAMVIKSVVLEHMDLIVLSIRGTNYTVFKQWASEMTLELESPMGFLDDPETLCHPGFLGMARHMVKPVALRLQQILKENPSLSAASLIITGHSTGGAIASLLYLHMLSRTIKSELTAIRQVFDRIHCISFGAPPVSSQPLHKPTARSFENCLFFSIANEGDPVTLAERSYIHSLISLYRAPIPAIRTNNFVLRKLKIFSSRDQEKSNINKSTSGSWCKPAPTLSLPGRLVLLRGSTSKSGKETAQAHLTTNEELASVVFGDVKMHSMTLYQKRVEILAAEAAQVKLEHGSRA</sequence>
<reference evidence="1" key="1">
    <citation type="journal article" date="2022" name="bioRxiv">
        <title>Population genetic analysis of Ophidiomyces ophidiicola, the causative agent of snake fungal disease, indicates recent introductions to the USA.</title>
        <authorList>
            <person name="Ladner J.T."/>
            <person name="Palmer J.M."/>
            <person name="Ettinger C.L."/>
            <person name="Stajich J.E."/>
            <person name="Farrell T.M."/>
            <person name="Glorioso B.M."/>
            <person name="Lawson B."/>
            <person name="Price S.J."/>
            <person name="Stengle A.G."/>
            <person name="Grear D.A."/>
            <person name="Lorch J.M."/>
        </authorList>
    </citation>
    <scope>NUCLEOTIDE SEQUENCE</scope>
    <source>
        <strain evidence="1">NWHC 24266-5</strain>
    </source>
</reference>